<dbReference type="EMBL" id="WIXO01000001">
    <property type="protein sequence ID" value="MTE17601.1"/>
    <property type="molecule type" value="Genomic_DNA"/>
</dbReference>
<dbReference type="Gene3D" id="3.40.630.30">
    <property type="match status" value="1"/>
</dbReference>
<name>A0A6G2B5R8_9ACTN</name>
<gene>
    <name evidence="1" type="ORF">F0L17_00290</name>
</gene>
<organism evidence="1 2">
    <name type="scientific">Streptomyces taklimakanensis</name>
    <dbReference type="NCBI Taxonomy" id="2569853"/>
    <lineage>
        <taxon>Bacteria</taxon>
        <taxon>Bacillati</taxon>
        <taxon>Actinomycetota</taxon>
        <taxon>Actinomycetes</taxon>
        <taxon>Kitasatosporales</taxon>
        <taxon>Streptomycetaceae</taxon>
        <taxon>Streptomyces</taxon>
    </lineage>
</organism>
<dbReference type="Proteomes" id="UP000473014">
    <property type="component" value="Unassembled WGS sequence"/>
</dbReference>
<accession>A0A6G2B5R8</accession>
<dbReference type="SUPFAM" id="SSF55729">
    <property type="entry name" value="Acyl-CoA N-acyltransferases (Nat)"/>
    <property type="match status" value="1"/>
</dbReference>
<dbReference type="AlphaFoldDB" id="A0A6G2B5R8"/>
<comment type="caution">
    <text evidence="1">The sequence shown here is derived from an EMBL/GenBank/DDBJ whole genome shotgun (WGS) entry which is preliminary data.</text>
</comment>
<dbReference type="GO" id="GO:0016740">
    <property type="term" value="F:transferase activity"/>
    <property type="evidence" value="ECO:0007669"/>
    <property type="project" value="UniProtKB-KW"/>
</dbReference>
<sequence length="96" mass="10059">MGWKRHPITVLTLAVADADRRSGVGRTLLTEVARRAREAGHAFLVPVPQDGGDAAGRLAFFRACGLKPYGPDQPGAAWGCPVSGILAASPVSTEQH</sequence>
<keyword evidence="2" id="KW-1185">Reference proteome</keyword>
<proteinExistence type="predicted"/>
<keyword evidence="1" id="KW-0808">Transferase</keyword>
<dbReference type="InterPro" id="IPR016181">
    <property type="entry name" value="Acyl_CoA_acyltransferase"/>
</dbReference>
<reference evidence="1 2" key="1">
    <citation type="submission" date="2019-11" db="EMBL/GenBank/DDBJ databases">
        <authorList>
            <person name="Yuan L."/>
        </authorList>
    </citation>
    <scope>NUCLEOTIDE SEQUENCE [LARGE SCALE GENOMIC DNA]</scope>
    <source>
        <strain evidence="1 2">TRM43335</strain>
    </source>
</reference>
<evidence type="ECO:0000313" key="1">
    <source>
        <dbReference type="EMBL" id="MTE17601.1"/>
    </source>
</evidence>
<dbReference type="CDD" id="cd04301">
    <property type="entry name" value="NAT_SF"/>
    <property type="match status" value="1"/>
</dbReference>
<evidence type="ECO:0000313" key="2">
    <source>
        <dbReference type="Proteomes" id="UP000473014"/>
    </source>
</evidence>
<protein>
    <submittedName>
        <fullName evidence="1">GNAT family N-acetyltransferase</fullName>
    </submittedName>
</protein>